<evidence type="ECO:0000259" key="15">
    <source>
        <dbReference type="PROSITE" id="PS51471"/>
    </source>
</evidence>
<evidence type="ECO:0000256" key="6">
    <source>
        <dbReference type="ARBA" id="ARBA00022723"/>
    </source>
</evidence>
<dbReference type="PANTHER" id="PTHR10869">
    <property type="entry name" value="PROLYL 4-HYDROXYLASE ALPHA SUBUNIT"/>
    <property type="match status" value="1"/>
</dbReference>
<evidence type="ECO:0000256" key="5">
    <source>
        <dbReference type="ARBA" id="ARBA00012269"/>
    </source>
</evidence>
<proteinExistence type="inferred from homology"/>
<dbReference type="EC" id="1.14.11.2" evidence="5"/>
<feature type="coiled-coil region" evidence="13">
    <location>
        <begin position="38"/>
        <end position="65"/>
    </location>
</feature>
<organism evidence="16 17">
    <name type="scientific">Drosophila albomicans</name>
    <name type="common">Fruit fly</name>
    <dbReference type="NCBI Taxonomy" id="7291"/>
    <lineage>
        <taxon>Eukaryota</taxon>
        <taxon>Metazoa</taxon>
        <taxon>Ecdysozoa</taxon>
        <taxon>Arthropoda</taxon>
        <taxon>Hexapoda</taxon>
        <taxon>Insecta</taxon>
        <taxon>Pterygota</taxon>
        <taxon>Neoptera</taxon>
        <taxon>Endopterygota</taxon>
        <taxon>Diptera</taxon>
        <taxon>Brachycera</taxon>
        <taxon>Muscomorpha</taxon>
        <taxon>Ephydroidea</taxon>
        <taxon>Drosophilidae</taxon>
        <taxon>Drosophila</taxon>
    </lineage>
</organism>
<keyword evidence="6" id="KW-0479">Metal-binding</keyword>
<evidence type="ECO:0000256" key="1">
    <source>
        <dbReference type="ARBA" id="ARBA00001961"/>
    </source>
</evidence>
<dbReference type="GO" id="GO:0005788">
    <property type="term" value="C:endoplasmic reticulum lumen"/>
    <property type="evidence" value="ECO:0007669"/>
    <property type="project" value="UniProtKB-SubCell"/>
</dbReference>
<dbReference type="RefSeq" id="XP_034114397.1">
    <property type="nucleotide sequence ID" value="XM_034258506.2"/>
</dbReference>
<dbReference type="GO" id="GO:0004656">
    <property type="term" value="F:procollagen-proline 4-dioxygenase activity"/>
    <property type="evidence" value="ECO:0007669"/>
    <property type="project" value="UniProtKB-EC"/>
</dbReference>
<comment type="function">
    <text evidence="2">Catalyzes the post-translational formation of 4-hydroxyproline in -Xaa-Pro-Gly- sequences in collagens and other proteins.</text>
</comment>
<feature type="chain" id="PRO_5027575562" description="procollagen-proline 4-dioxygenase" evidence="14">
    <location>
        <begin position="19"/>
        <end position="536"/>
    </location>
</feature>
<dbReference type="PROSITE" id="PS51471">
    <property type="entry name" value="FE2OG_OXY"/>
    <property type="match status" value="1"/>
</dbReference>
<keyword evidence="13" id="KW-0175">Coiled coil</keyword>
<evidence type="ECO:0000256" key="3">
    <source>
        <dbReference type="ARBA" id="ARBA00004319"/>
    </source>
</evidence>
<dbReference type="Pfam" id="PF08336">
    <property type="entry name" value="P4Ha_N"/>
    <property type="match status" value="1"/>
</dbReference>
<dbReference type="Pfam" id="PF13640">
    <property type="entry name" value="2OG-FeII_Oxy_3"/>
    <property type="match status" value="1"/>
</dbReference>
<reference evidence="17" key="1">
    <citation type="submission" date="2025-08" db="UniProtKB">
        <authorList>
            <consortium name="RefSeq"/>
        </authorList>
    </citation>
    <scope>IDENTIFICATION</scope>
    <source>
        <strain evidence="17">15112-1751.03</strain>
        <tissue evidence="17">Whole Adult</tissue>
    </source>
</reference>
<dbReference type="SUPFAM" id="SSF48452">
    <property type="entry name" value="TPR-like"/>
    <property type="match status" value="1"/>
</dbReference>
<dbReference type="InterPro" id="IPR013547">
    <property type="entry name" value="P4H_N"/>
</dbReference>
<dbReference type="InterPro" id="IPR044862">
    <property type="entry name" value="Pro_4_hyd_alph_FE2OG_OXY"/>
</dbReference>
<dbReference type="Gene3D" id="6.10.140.1460">
    <property type="match status" value="1"/>
</dbReference>
<evidence type="ECO:0000256" key="4">
    <source>
        <dbReference type="ARBA" id="ARBA00006511"/>
    </source>
</evidence>
<feature type="domain" description="Fe2OG dioxygenase" evidence="15">
    <location>
        <begin position="404"/>
        <end position="511"/>
    </location>
</feature>
<dbReference type="InterPro" id="IPR005123">
    <property type="entry name" value="Oxoglu/Fe-dep_dioxygenase_dom"/>
</dbReference>
<protein>
    <recommendedName>
        <fullName evidence="5">procollagen-proline 4-dioxygenase</fullName>
        <ecNumber evidence="5">1.14.11.2</ecNumber>
    </recommendedName>
</protein>
<evidence type="ECO:0000313" key="16">
    <source>
        <dbReference type="Proteomes" id="UP000515160"/>
    </source>
</evidence>
<dbReference type="Gene3D" id="1.25.40.10">
    <property type="entry name" value="Tetratricopeptide repeat domain"/>
    <property type="match status" value="1"/>
</dbReference>
<dbReference type="InterPro" id="IPR045054">
    <property type="entry name" value="P4HA-like"/>
</dbReference>
<evidence type="ECO:0000256" key="12">
    <source>
        <dbReference type="ARBA" id="ARBA00023180"/>
    </source>
</evidence>
<evidence type="ECO:0000313" key="17">
    <source>
        <dbReference type="RefSeq" id="XP_034114397.1"/>
    </source>
</evidence>
<sequence>MKLLTTLLITLHLAISSAEFFSSTSSLEQLLRTEVILLSELQNYVNEIKEHAELLQSEIDAIKAEHLSASDSIESYLNNPVNAFRLIKRLHSDWETFESSVESEASRINYLEAIAGHRENLSYPTKEDFVGTALALTRLQQTYQLDVSELASGMLNGVKYGAAMSWQDCFVLGQHLYELRDYNSTVPWLQQSMQLLAQQHYADEAASLDFMEAVVSYHQAMGDYQNALNLINHVLSVQPEERLHLLETRHQLEQLITDGVKRGLMHEVIRRPGDYHASKEFELYQQVCREELLPTPSAQRDLRCRLHSGRAGEMSYQPYKLEELHLDPYVIQVHDVIGLQDTIDLQQVARPKLQRSQVYSLGGNDPTSAKFRTSKGTSFPYEKHATMQRLRRHMASITGLNMNSAEHLQIANYGIGGHYEPHMDSFDATHDYAQDVDDTNRVATGIFYLSDVEAGGGTAFPFLPLLVTPERGSLLFWYNLHRSGALDYRTKHAGCPVLQGSKWIANAWIRLKGQQDIRPCALERDHEISLPFKDYN</sequence>
<comment type="subcellular location">
    <subcellularLocation>
        <location evidence="3">Endoplasmic reticulum lumen</location>
    </subcellularLocation>
</comment>
<dbReference type="GO" id="GO:0031418">
    <property type="term" value="F:L-ascorbic acid binding"/>
    <property type="evidence" value="ECO:0007669"/>
    <property type="project" value="UniProtKB-KW"/>
</dbReference>
<accession>A0A6P8ZCI6</accession>
<evidence type="ECO:0000256" key="7">
    <source>
        <dbReference type="ARBA" id="ARBA00022824"/>
    </source>
</evidence>
<evidence type="ECO:0000256" key="9">
    <source>
        <dbReference type="ARBA" id="ARBA00022964"/>
    </source>
</evidence>
<dbReference type="FunFam" id="2.60.120.620:FF:000011">
    <property type="entry name" value="Prolyl alpha subunit"/>
    <property type="match status" value="1"/>
</dbReference>
<feature type="signal peptide" evidence="14">
    <location>
        <begin position="1"/>
        <end position="18"/>
    </location>
</feature>
<keyword evidence="14" id="KW-0732">Signal</keyword>
<keyword evidence="12" id="KW-0325">Glycoprotein</keyword>
<keyword evidence="10" id="KW-0560">Oxidoreductase</keyword>
<dbReference type="GeneID" id="117574619"/>
<dbReference type="InterPro" id="IPR006620">
    <property type="entry name" value="Pro_4_hyd_alph"/>
</dbReference>
<keyword evidence="7" id="KW-0256">Endoplasmic reticulum</keyword>
<dbReference type="Pfam" id="PF23558">
    <property type="entry name" value="TPR_P4H"/>
    <property type="match status" value="1"/>
</dbReference>
<dbReference type="SMART" id="SM00702">
    <property type="entry name" value="P4Hc"/>
    <property type="match status" value="1"/>
</dbReference>
<evidence type="ECO:0000256" key="10">
    <source>
        <dbReference type="ARBA" id="ARBA00023002"/>
    </source>
</evidence>
<dbReference type="PANTHER" id="PTHR10869:SF244">
    <property type="entry name" value="PROLYL 4-HYDROXYLASE SUBUNIT ALPHA-2"/>
    <property type="match status" value="1"/>
</dbReference>
<dbReference type="InterPro" id="IPR011990">
    <property type="entry name" value="TPR-like_helical_dom_sf"/>
</dbReference>
<keyword evidence="9" id="KW-0223">Dioxygenase</keyword>
<evidence type="ECO:0000256" key="8">
    <source>
        <dbReference type="ARBA" id="ARBA00022896"/>
    </source>
</evidence>
<dbReference type="AlphaFoldDB" id="A0A6P8ZCI6"/>
<gene>
    <name evidence="17" type="primary">LOC117574619</name>
</gene>
<evidence type="ECO:0000256" key="13">
    <source>
        <dbReference type="SAM" id="Coils"/>
    </source>
</evidence>
<keyword evidence="8" id="KW-0847">Vitamin C</keyword>
<dbReference type="InterPro" id="IPR059068">
    <property type="entry name" value="TPR_P4H"/>
</dbReference>
<comment type="similarity">
    <text evidence="4">Belongs to the P4HA family.</text>
</comment>
<evidence type="ECO:0000256" key="2">
    <source>
        <dbReference type="ARBA" id="ARBA00002035"/>
    </source>
</evidence>
<name>A0A6P8ZCI6_DROAB</name>
<keyword evidence="16" id="KW-1185">Reference proteome</keyword>
<evidence type="ECO:0000256" key="14">
    <source>
        <dbReference type="SAM" id="SignalP"/>
    </source>
</evidence>
<keyword evidence="11" id="KW-0408">Iron</keyword>
<evidence type="ECO:0000256" key="11">
    <source>
        <dbReference type="ARBA" id="ARBA00023004"/>
    </source>
</evidence>
<dbReference type="GO" id="GO:0005506">
    <property type="term" value="F:iron ion binding"/>
    <property type="evidence" value="ECO:0007669"/>
    <property type="project" value="InterPro"/>
</dbReference>
<comment type="cofactor">
    <cofactor evidence="1">
        <name>L-ascorbate</name>
        <dbReference type="ChEBI" id="CHEBI:38290"/>
    </cofactor>
</comment>
<dbReference type="Proteomes" id="UP000515160">
    <property type="component" value="Chromosome 2R"/>
</dbReference>
<dbReference type="OrthoDB" id="420380at2759"/>
<dbReference type="Gene3D" id="2.60.120.620">
    <property type="entry name" value="q2cbj1_9rhob like domain"/>
    <property type="match status" value="1"/>
</dbReference>